<feature type="transmembrane region" description="Helical" evidence="1">
    <location>
        <begin position="288"/>
        <end position="307"/>
    </location>
</feature>
<feature type="transmembrane region" description="Helical" evidence="1">
    <location>
        <begin position="51"/>
        <end position="75"/>
    </location>
</feature>
<accession>A0A1E3T882</accession>
<feature type="transmembrane region" description="Helical" evidence="1">
    <location>
        <begin position="249"/>
        <end position="268"/>
    </location>
</feature>
<feature type="transmembrane region" description="Helical" evidence="1">
    <location>
        <begin position="87"/>
        <end position="107"/>
    </location>
</feature>
<evidence type="ECO:0008006" key="4">
    <source>
        <dbReference type="Google" id="ProtNLM"/>
    </source>
</evidence>
<dbReference type="STRING" id="243061.AWC25_08980"/>
<sequence length="579" mass="63766">MGFIRPNLPVVDVAEWSTLPRAQRIIPMTRHIAENGFGTPLVMHVMYGIKIALYILGGWFFAWTTNGIGNFTAVGSWWAEPIVFQKAALFTMLFEVVGLGCCFGPLAGRYFPPMGSILYWLRPGTIRLPPWPDRVPLTKGIDRTPFDVLLYAALLALIALALVSDGSGPIPALHTTIGVLPRWQTVAVLAVLAAISLRDKVIFLAARAEVYGPLALVFLFSGVDIVIGAKLVFMAIWLGAAASKLTKHFPFVISTMLANNPFLPSGVLKRSLFRRFPDDLRPSALSGFIAHFSTAVEGLVPLALLFAHGGWPTAIAAFVMVVFHLNILLAFPMGVPLEWNVFMIFGLLWLFVAHAPVGLADLASPWPLVLFAVIATVVVLGNLFPRKVSFLPGMRYYAGNWDTTVWCVKPSVDDKFRTGSRALGPMQHLQLERLYGSKEETLVPLHLALAFRGMNTHGRALLTLVHRALAGYDEDDYNLCEGEVLCSMVLGWNFGDGHMHNECLVQAMQQRCGFEPGEVRVVILDAQPIGRRRQEYRLVDAATGEFERGYVEVDEMVTAQPWSDDLRVHVTSSAPAGMS</sequence>
<evidence type="ECO:0000313" key="2">
    <source>
        <dbReference type="EMBL" id="ODR10093.1"/>
    </source>
</evidence>
<dbReference type="RefSeq" id="WP_069398829.1">
    <property type="nucleotide sequence ID" value="NZ_JACKTB010000062.1"/>
</dbReference>
<feature type="transmembrane region" description="Helical" evidence="1">
    <location>
        <begin position="313"/>
        <end position="332"/>
    </location>
</feature>
<feature type="transmembrane region" description="Helical" evidence="1">
    <location>
        <begin position="210"/>
        <end position="237"/>
    </location>
</feature>
<reference evidence="3" key="1">
    <citation type="submission" date="2016-09" db="EMBL/GenBank/DDBJ databases">
        <authorList>
            <person name="Greninger A.L."/>
            <person name="Jerome K.R."/>
            <person name="Mcnair B."/>
            <person name="Wallis C."/>
            <person name="Fang F."/>
        </authorList>
    </citation>
    <scope>NUCLEOTIDE SEQUENCE [LARGE SCALE GENOMIC DNA]</scope>
    <source>
        <strain evidence="3">BC1_M4</strain>
    </source>
</reference>
<keyword evidence="1" id="KW-0812">Transmembrane</keyword>
<evidence type="ECO:0000313" key="3">
    <source>
        <dbReference type="Proteomes" id="UP000094224"/>
    </source>
</evidence>
<protein>
    <recommendedName>
        <fullName evidence="4">DUF3556 domain-containing protein</fullName>
    </recommendedName>
</protein>
<name>A0A1E3T882_9MYCO</name>
<keyword evidence="1" id="KW-1133">Transmembrane helix</keyword>
<organism evidence="2 3">
    <name type="scientific">Mycobacterium sherrisii</name>
    <dbReference type="NCBI Taxonomy" id="243061"/>
    <lineage>
        <taxon>Bacteria</taxon>
        <taxon>Bacillati</taxon>
        <taxon>Actinomycetota</taxon>
        <taxon>Actinomycetes</taxon>
        <taxon>Mycobacteriales</taxon>
        <taxon>Mycobacteriaceae</taxon>
        <taxon>Mycobacterium</taxon>
        <taxon>Mycobacterium simiae complex</taxon>
    </lineage>
</organism>
<comment type="caution">
    <text evidence="2">The sequence shown here is derived from an EMBL/GenBank/DDBJ whole genome shotgun (WGS) entry which is preliminary data.</text>
</comment>
<feature type="transmembrane region" description="Helical" evidence="1">
    <location>
        <begin position="148"/>
        <end position="168"/>
    </location>
</feature>
<feature type="transmembrane region" description="Helical" evidence="1">
    <location>
        <begin position="180"/>
        <end position="198"/>
    </location>
</feature>
<keyword evidence="1" id="KW-0472">Membrane</keyword>
<gene>
    <name evidence="2" type="ORF">BHQ21_03045</name>
</gene>
<dbReference type="Proteomes" id="UP000094224">
    <property type="component" value="Unassembled WGS sequence"/>
</dbReference>
<dbReference type="Pfam" id="PF12077">
    <property type="entry name" value="DUF3556"/>
    <property type="match status" value="1"/>
</dbReference>
<feature type="transmembrane region" description="Helical" evidence="1">
    <location>
        <begin position="366"/>
        <end position="385"/>
    </location>
</feature>
<feature type="transmembrane region" description="Helical" evidence="1">
    <location>
        <begin position="339"/>
        <end position="360"/>
    </location>
</feature>
<proteinExistence type="predicted"/>
<keyword evidence="3" id="KW-1185">Reference proteome</keyword>
<dbReference type="OrthoDB" id="3520547at2"/>
<dbReference type="InterPro" id="IPR021941">
    <property type="entry name" value="DUF3556_TM"/>
</dbReference>
<dbReference type="EMBL" id="MIHC01000003">
    <property type="protein sequence ID" value="ODR10093.1"/>
    <property type="molecule type" value="Genomic_DNA"/>
</dbReference>
<evidence type="ECO:0000256" key="1">
    <source>
        <dbReference type="SAM" id="Phobius"/>
    </source>
</evidence>
<dbReference type="AlphaFoldDB" id="A0A1E3T882"/>